<reference evidence="2" key="1">
    <citation type="journal article" date="2022" name="Mol. Ecol. Resour.">
        <title>The genomes of chicory, endive, great burdock and yacon provide insights into Asteraceae palaeo-polyploidization history and plant inulin production.</title>
        <authorList>
            <person name="Fan W."/>
            <person name="Wang S."/>
            <person name="Wang H."/>
            <person name="Wang A."/>
            <person name="Jiang F."/>
            <person name="Liu H."/>
            <person name="Zhao H."/>
            <person name="Xu D."/>
            <person name="Zhang Y."/>
        </authorList>
    </citation>
    <scope>NUCLEOTIDE SEQUENCE [LARGE SCALE GENOMIC DNA]</scope>
    <source>
        <strain evidence="2">cv. Yunnan</strain>
    </source>
</reference>
<reference evidence="1 2" key="2">
    <citation type="journal article" date="2022" name="Mol. Ecol. Resour.">
        <title>The genomes of chicory, endive, great burdock and yacon provide insights into Asteraceae paleo-polyploidization history and plant inulin production.</title>
        <authorList>
            <person name="Fan W."/>
            <person name="Wang S."/>
            <person name="Wang H."/>
            <person name="Wang A."/>
            <person name="Jiang F."/>
            <person name="Liu H."/>
            <person name="Zhao H."/>
            <person name="Xu D."/>
            <person name="Zhang Y."/>
        </authorList>
    </citation>
    <scope>NUCLEOTIDE SEQUENCE [LARGE SCALE GENOMIC DNA]</scope>
    <source>
        <strain evidence="2">cv. Yunnan</strain>
        <tissue evidence="1">Leaves</tissue>
    </source>
</reference>
<gene>
    <name evidence="1" type="ORF">L1987_55776</name>
</gene>
<dbReference type="Proteomes" id="UP001056120">
    <property type="component" value="Linkage Group LG18"/>
</dbReference>
<evidence type="ECO:0000313" key="1">
    <source>
        <dbReference type="EMBL" id="KAI3755965.1"/>
    </source>
</evidence>
<comment type="caution">
    <text evidence="1">The sequence shown here is derived from an EMBL/GenBank/DDBJ whole genome shotgun (WGS) entry which is preliminary data.</text>
</comment>
<name>A0ACB9EB97_9ASTR</name>
<organism evidence="1 2">
    <name type="scientific">Smallanthus sonchifolius</name>
    <dbReference type="NCBI Taxonomy" id="185202"/>
    <lineage>
        <taxon>Eukaryota</taxon>
        <taxon>Viridiplantae</taxon>
        <taxon>Streptophyta</taxon>
        <taxon>Embryophyta</taxon>
        <taxon>Tracheophyta</taxon>
        <taxon>Spermatophyta</taxon>
        <taxon>Magnoliopsida</taxon>
        <taxon>eudicotyledons</taxon>
        <taxon>Gunneridae</taxon>
        <taxon>Pentapetalae</taxon>
        <taxon>asterids</taxon>
        <taxon>campanulids</taxon>
        <taxon>Asterales</taxon>
        <taxon>Asteraceae</taxon>
        <taxon>Asteroideae</taxon>
        <taxon>Heliantheae alliance</taxon>
        <taxon>Millerieae</taxon>
        <taxon>Smallanthus</taxon>
    </lineage>
</organism>
<keyword evidence="2" id="KW-1185">Reference proteome</keyword>
<dbReference type="EMBL" id="CM042035">
    <property type="protein sequence ID" value="KAI3755965.1"/>
    <property type="molecule type" value="Genomic_DNA"/>
</dbReference>
<sequence>MSLLPCRLPATNTNALFHSFLHRSAPPRPSFLLYFGNLRRLVLLWWFGGKKWGWVGVVSFRSRFLMVIKVDLDLFSGMGNKKKEGGDERNTVLVPESVKIVNVYSMNPIATKVAVIGAGISGAVCASNLAKNGISVTVFESARGPGGRTSRRREIGEDGRELYFDHGAPCFTTTNTDVEEMVRVWEARGLVAEWKQNFGSFDFITKEFVNFEKEGLNKKYVGIPGMNSMCRTLCHEPGIESKFGVTVGSLEWLENKDLWSLKDKDGHDLGQFNGVVASDKSTFSRRFTQVTGKPPPLDLNLIPGLADIIKDVPVRPCFALMLAFENPVFGFSFENSEVLSWAFCESSKPGRSTSSERWVLHSTEQYAEGIISQAGLQKPSNAALTEIAEELFQEFQRTGLDISLPFFKKAHRWGSAFPVTSIARNEKCIWDGQKKLAICGDFCVSPNVEGAILSGFTAASIFDETVSRL</sequence>
<accession>A0ACB9EB97</accession>
<proteinExistence type="predicted"/>
<protein>
    <submittedName>
        <fullName evidence="1">Uncharacterized protein</fullName>
    </submittedName>
</protein>
<evidence type="ECO:0000313" key="2">
    <source>
        <dbReference type="Proteomes" id="UP001056120"/>
    </source>
</evidence>